<dbReference type="Gene3D" id="3.50.50.60">
    <property type="entry name" value="FAD/NAD(P)-binding domain"/>
    <property type="match status" value="1"/>
</dbReference>
<protein>
    <submittedName>
        <fullName evidence="6">FAD-dependent oxidoreductase</fullName>
    </submittedName>
</protein>
<reference evidence="6 7" key="1">
    <citation type="journal article" date="2018" name="Sci. Rep.">
        <title>Comparative genomics provides insights into the lifestyle and reveals functional heterogeneity of dark septate endophytic fungi.</title>
        <authorList>
            <person name="Knapp D.G."/>
            <person name="Nemeth J.B."/>
            <person name="Barry K."/>
            <person name="Hainaut M."/>
            <person name="Henrissat B."/>
            <person name="Johnson J."/>
            <person name="Kuo A."/>
            <person name="Lim J.H.P."/>
            <person name="Lipzen A."/>
            <person name="Nolan M."/>
            <person name="Ohm R.A."/>
            <person name="Tamas L."/>
            <person name="Grigoriev I.V."/>
            <person name="Spatafora J.W."/>
            <person name="Nagy L.G."/>
            <person name="Kovacs G.M."/>
        </authorList>
    </citation>
    <scope>NUCLEOTIDE SEQUENCE [LARGE SCALE GENOMIC DNA]</scope>
    <source>
        <strain evidence="6 7">DSE2036</strain>
    </source>
</reference>
<dbReference type="OrthoDB" id="2096480at2759"/>
<evidence type="ECO:0000313" key="6">
    <source>
        <dbReference type="EMBL" id="PVH99846.1"/>
    </source>
</evidence>
<dbReference type="AlphaFoldDB" id="A0A2V1DNX3"/>
<dbReference type="Gene3D" id="3.40.30.120">
    <property type="match status" value="1"/>
</dbReference>
<evidence type="ECO:0000259" key="5">
    <source>
        <dbReference type="Pfam" id="PF01494"/>
    </source>
</evidence>
<dbReference type="STRING" id="97972.A0A2V1DNX3"/>
<dbReference type="Pfam" id="PF01494">
    <property type="entry name" value="FAD_binding_3"/>
    <property type="match status" value="1"/>
</dbReference>
<gene>
    <name evidence="6" type="ORF">DM02DRAFT_593701</name>
</gene>
<comment type="cofactor">
    <cofactor evidence="1">
        <name>FAD</name>
        <dbReference type="ChEBI" id="CHEBI:57692"/>
    </cofactor>
</comment>
<keyword evidence="4" id="KW-0560">Oxidoreductase</keyword>
<dbReference type="EMBL" id="KZ805384">
    <property type="protein sequence ID" value="PVH99846.1"/>
    <property type="molecule type" value="Genomic_DNA"/>
</dbReference>
<evidence type="ECO:0000256" key="3">
    <source>
        <dbReference type="ARBA" id="ARBA00022827"/>
    </source>
</evidence>
<organism evidence="6 7">
    <name type="scientific">Periconia macrospinosa</name>
    <dbReference type="NCBI Taxonomy" id="97972"/>
    <lineage>
        <taxon>Eukaryota</taxon>
        <taxon>Fungi</taxon>
        <taxon>Dikarya</taxon>
        <taxon>Ascomycota</taxon>
        <taxon>Pezizomycotina</taxon>
        <taxon>Dothideomycetes</taxon>
        <taxon>Pleosporomycetidae</taxon>
        <taxon>Pleosporales</taxon>
        <taxon>Massarineae</taxon>
        <taxon>Periconiaceae</taxon>
        <taxon>Periconia</taxon>
    </lineage>
</organism>
<dbReference type="Pfam" id="PF21274">
    <property type="entry name" value="Rng_hyd_C"/>
    <property type="match status" value="1"/>
</dbReference>
<evidence type="ECO:0000256" key="1">
    <source>
        <dbReference type="ARBA" id="ARBA00001974"/>
    </source>
</evidence>
<evidence type="ECO:0000256" key="2">
    <source>
        <dbReference type="ARBA" id="ARBA00022630"/>
    </source>
</evidence>
<dbReference type="GO" id="GO:0071949">
    <property type="term" value="F:FAD binding"/>
    <property type="evidence" value="ECO:0007669"/>
    <property type="project" value="InterPro"/>
</dbReference>
<dbReference type="Proteomes" id="UP000244855">
    <property type="component" value="Unassembled WGS sequence"/>
</dbReference>
<dbReference type="GO" id="GO:0016709">
    <property type="term" value="F:oxidoreductase activity, acting on paired donors, with incorporation or reduction of molecular oxygen, NAD(P)H as one donor, and incorporation of one atom of oxygen"/>
    <property type="evidence" value="ECO:0007669"/>
    <property type="project" value="UniProtKB-ARBA"/>
</dbReference>
<dbReference type="PANTHER" id="PTHR43004:SF19">
    <property type="entry name" value="BINDING MONOOXYGENASE, PUTATIVE (JCVI)-RELATED"/>
    <property type="match status" value="1"/>
</dbReference>
<dbReference type="PRINTS" id="PR00420">
    <property type="entry name" value="RNGMNOXGNASE"/>
</dbReference>
<evidence type="ECO:0000313" key="7">
    <source>
        <dbReference type="Proteomes" id="UP000244855"/>
    </source>
</evidence>
<keyword evidence="2" id="KW-0285">Flavoprotein</keyword>
<dbReference type="InterPro" id="IPR002938">
    <property type="entry name" value="FAD-bd"/>
</dbReference>
<dbReference type="InterPro" id="IPR036188">
    <property type="entry name" value="FAD/NAD-bd_sf"/>
</dbReference>
<dbReference type="Gene3D" id="3.30.70.2450">
    <property type="match status" value="1"/>
</dbReference>
<feature type="domain" description="FAD-binding" evidence="5">
    <location>
        <begin position="6"/>
        <end position="355"/>
    </location>
</feature>
<name>A0A2V1DNX3_9PLEO</name>
<accession>A0A2V1DNX3</accession>
<evidence type="ECO:0000256" key="4">
    <source>
        <dbReference type="ARBA" id="ARBA00023002"/>
    </source>
</evidence>
<keyword evidence="7" id="KW-1185">Reference proteome</keyword>
<sequence length="512" mass="55705">MSSTSYQVIIVGAGPVGLFLACELGAAGVSVVILERDTDPKSIWKVTPLGRRGLQPSSVEAFYRRGMLDAIRAPPEDTGVEFMKSFENFAGHFAGIMLKLQNYDPKQHPYHLPGPASTIQVLSLDHLQTGLTTRANELGIPIIRGAQVTSLDNNEHSVSATTSTGTTYTASYLVGCDGGRSFVRKAAGIPFEGTGPEFTGYTAIAELDRPELIPRGMYHTPNGGLMVHPCPNNYAPIDFDLSFDRSQPVTREHFEAVLQRTTQTSVKVKTLTAAGTYTARCNQAATYRVNRVLVAGDAAHIHSPLGGQGLNAGIGDALNLGWKLALTVQNRAPATLLDTYHSERYPVDAAVLDWTRAQVATLRPDGFAKAIMRVVKGMADTVDGATWLIGKIWGIETRYEVVDDQDSGVHDLVGRSAPDLTFEDGERLGVRLQKTHMRFVVLDLEGSERVRGMVEEELGIQGRVVYVGGRVKEDFGMRCLVIRPDGFVVGAVRKGEEVGLEWVKNTLGRWVV</sequence>
<dbReference type="SUPFAM" id="SSF51905">
    <property type="entry name" value="FAD/NAD(P)-binding domain"/>
    <property type="match status" value="1"/>
</dbReference>
<dbReference type="InterPro" id="IPR050641">
    <property type="entry name" value="RIFMO-like"/>
</dbReference>
<proteinExistence type="predicted"/>
<dbReference type="PANTHER" id="PTHR43004">
    <property type="entry name" value="TRK SYSTEM POTASSIUM UPTAKE PROTEIN"/>
    <property type="match status" value="1"/>
</dbReference>
<keyword evidence="3" id="KW-0274">FAD</keyword>